<evidence type="ECO:0000256" key="7">
    <source>
        <dbReference type="ARBA" id="ARBA00022729"/>
    </source>
</evidence>
<comment type="subunit">
    <text evidence="4 10">The complex is composed of two ATP-binding proteins (PstB), two transmembrane proteins (PstC and PstA) and a solute-binding protein (PstS).</text>
</comment>
<evidence type="ECO:0000313" key="13">
    <source>
        <dbReference type="Proteomes" id="UP000318102"/>
    </source>
</evidence>
<sequence>MLTLIMVLALVVTACGGGTSSTGGEGGNAASSMTGKLDIDGSSTVYPLTEAIAEEFNRENPDVRIAVGVSGTGGGFKRFANGEIPIANASRHMKDKEKELATTNGIEPIELSVAYDGLSVIVSKDNDWVDKLTVAELKAIFEPGSKVKTWADVRAGWPNEKIKIYSPGADSGTFDYFTETINGEAQASRNDEQVTFSEDDNNLVQGVAGDKNAIGYFGFAYFEENKDKLKAVPIDNGKGAIAPTYETVQDGSYEPLSRPLFVYVDKGMLQEKPEVKAFMEFYLNTIGELAQEVGYIALPQAEMDKEIAKLK</sequence>
<evidence type="ECO:0000259" key="11">
    <source>
        <dbReference type="Pfam" id="PF12849"/>
    </source>
</evidence>
<dbReference type="GO" id="GO:0042301">
    <property type="term" value="F:phosphate ion binding"/>
    <property type="evidence" value="ECO:0007669"/>
    <property type="project" value="UniProtKB-UniRule"/>
</dbReference>
<gene>
    <name evidence="12" type="ORF">FPZ44_04260</name>
</gene>
<proteinExistence type="inferred from homology"/>
<evidence type="ECO:0000256" key="6">
    <source>
        <dbReference type="ARBA" id="ARBA00022592"/>
    </source>
</evidence>
<dbReference type="PANTHER" id="PTHR30570:SF1">
    <property type="entry name" value="PHOSPHATE-BINDING PROTEIN PSTS"/>
    <property type="match status" value="1"/>
</dbReference>
<dbReference type="Pfam" id="PF12849">
    <property type="entry name" value="PBP_like_2"/>
    <property type="match status" value="1"/>
</dbReference>
<comment type="caution">
    <text evidence="12">The sequence shown here is derived from an EMBL/GenBank/DDBJ whole genome shotgun (WGS) entry which is preliminary data.</text>
</comment>
<keyword evidence="7" id="KW-0732">Signal</keyword>
<comment type="subcellular location">
    <subcellularLocation>
        <location evidence="2 10">Cell membrane</location>
        <topology evidence="2 10">Lipid-anchor</topology>
    </subcellularLocation>
</comment>
<evidence type="ECO:0000256" key="3">
    <source>
        <dbReference type="ARBA" id="ARBA00008725"/>
    </source>
</evidence>
<dbReference type="NCBIfam" id="TIGR02136">
    <property type="entry name" value="ptsS_2"/>
    <property type="match status" value="1"/>
</dbReference>
<protein>
    <recommendedName>
        <fullName evidence="10">Phosphate-binding protein</fullName>
    </recommendedName>
</protein>
<reference evidence="12 13" key="1">
    <citation type="submission" date="2019-07" db="EMBL/GenBank/DDBJ databases">
        <authorList>
            <person name="Kim J."/>
        </authorList>
    </citation>
    <scope>NUCLEOTIDE SEQUENCE [LARGE SCALE GENOMIC DNA]</scope>
    <source>
        <strain evidence="12 13">N4</strain>
    </source>
</reference>
<dbReference type="GO" id="GO:0005886">
    <property type="term" value="C:plasma membrane"/>
    <property type="evidence" value="ECO:0007669"/>
    <property type="project" value="UniProtKB-SubCell"/>
</dbReference>
<name>A0A559J3U9_9BACL</name>
<evidence type="ECO:0000256" key="5">
    <source>
        <dbReference type="ARBA" id="ARBA00022448"/>
    </source>
</evidence>
<accession>A0A559J3U9</accession>
<evidence type="ECO:0000256" key="8">
    <source>
        <dbReference type="ARBA" id="ARBA00023139"/>
    </source>
</evidence>
<keyword evidence="5 10" id="KW-0813">Transport</keyword>
<keyword evidence="6 10" id="KW-0592">Phosphate transport</keyword>
<keyword evidence="9 10" id="KW-0449">Lipoprotein</keyword>
<dbReference type="PANTHER" id="PTHR30570">
    <property type="entry name" value="PERIPLASMIC PHOSPHATE BINDING COMPONENT OF PHOSPHATE ABC TRANSPORTER"/>
    <property type="match status" value="1"/>
</dbReference>
<dbReference type="SUPFAM" id="SSF53850">
    <property type="entry name" value="Periplasmic binding protein-like II"/>
    <property type="match status" value="1"/>
</dbReference>
<evidence type="ECO:0000256" key="1">
    <source>
        <dbReference type="ARBA" id="ARBA00002841"/>
    </source>
</evidence>
<dbReference type="OrthoDB" id="9790048at2"/>
<evidence type="ECO:0000256" key="4">
    <source>
        <dbReference type="ARBA" id="ARBA00011529"/>
    </source>
</evidence>
<dbReference type="InterPro" id="IPR024370">
    <property type="entry name" value="PBP_domain"/>
</dbReference>
<keyword evidence="8 10" id="KW-0564">Palmitate</keyword>
<comment type="function">
    <text evidence="1">Part of the ABC transporter complex PstSACB involved in phosphate import.</text>
</comment>
<dbReference type="InterPro" id="IPR011862">
    <property type="entry name" value="Phos-bd"/>
</dbReference>
<feature type="domain" description="PBP" evidence="11">
    <location>
        <begin position="32"/>
        <end position="283"/>
    </location>
</feature>
<keyword evidence="10" id="KW-1003">Cell membrane</keyword>
<evidence type="ECO:0000313" key="12">
    <source>
        <dbReference type="EMBL" id="TVX94568.1"/>
    </source>
</evidence>
<evidence type="ECO:0000256" key="9">
    <source>
        <dbReference type="ARBA" id="ARBA00023288"/>
    </source>
</evidence>
<keyword evidence="10" id="KW-0472">Membrane</keyword>
<dbReference type="InterPro" id="IPR050811">
    <property type="entry name" value="Phosphate_ABC_transporter"/>
</dbReference>
<keyword evidence="13" id="KW-1185">Reference proteome</keyword>
<comment type="similarity">
    <text evidence="3 10">Belongs to the PstS family.</text>
</comment>
<evidence type="ECO:0000256" key="2">
    <source>
        <dbReference type="ARBA" id="ARBA00004193"/>
    </source>
</evidence>
<organism evidence="12 13">
    <name type="scientific">Paenibacillus agilis</name>
    <dbReference type="NCBI Taxonomy" id="3020863"/>
    <lineage>
        <taxon>Bacteria</taxon>
        <taxon>Bacillati</taxon>
        <taxon>Bacillota</taxon>
        <taxon>Bacilli</taxon>
        <taxon>Bacillales</taxon>
        <taxon>Paenibacillaceae</taxon>
        <taxon>Paenibacillus</taxon>
    </lineage>
</organism>
<comment type="function">
    <text evidence="10">Involved in the system for phosphate transport across the cytoplasmic membrane.</text>
</comment>
<dbReference type="EMBL" id="VNJK01000001">
    <property type="protein sequence ID" value="TVX94568.1"/>
    <property type="molecule type" value="Genomic_DNA"/>
</dbReference>
<dbReference type="Proteomes" id="UP000318102">
    <property type="component" value="Unassembled WGS sequence"/>
</dbReference>
<dbReference type="GO" id="GO:0006817">
    <property type="term" value="P:phosphate ion transport"/>
    <property type="evidence" value="ECO:0007669"/>
    <property type="project" value="UniProtKB-UniRule"/>
</dbReference>
<dbReference type="CDD" id="cd13654">
    <property type="entry name" value="PBP2_phosphate_like_2"/>
    <property type="match status" value="1"/>
</dbReference>
<evidence type="ECO:0000256" key="10">
    <source>
        <dbReference type="RuleBase" id="RU367119"/>
    </source>
</evidence>
<dbReference type="Gene3D" id="3.40.190.10">
    <property type="entry name" value="Periplasmic binding protein-like II"/>
    <property type="match status" value="2"/>
</dbReference>
<dbReference type="AlphaFoldDB" id="A0A559J3U9"/>